<organism evidence="3 4">
    <name type="scientific">Gossypium stocksii</name>
    <dbReference type="NCBI Taxonomy" id="47602"/>
    <lineage>
        <taxon>Eukaryota</taxon>
        <taxon>Viridiplantae</taxon>
        <taxon>Streptophyta</taxon>
        <taxon>Embryophyta</taxon>
        <taxon>Tracheophyta</taxon>
        <taxon>Spermatophyta</taxon>
        <taxon>Magnoliopsida</taxon>
        <taxon>eudicotyledons</taxon>
        <taxon>Gunneridae</taxon>
        <taxon>Pentapetalae</taxon>
        <taxon>rosids</taxon>
        <taxon>malvids</taxon>
        <taxon>Malvales</taxon>
        <taxon>Malvaceae</taxon>
        <taxon>Malvoideae</taxon>
        <taxon>Gossypium</taxon>
    </lineage>
</organism>
<feature type="signal peptide" evidence="2">
    <location>
        <begin position="1"/>
        <end position="29"/>
    </location>
</feature>
<accession>A0A9D3W6S8</accession>
<feature type="chain" id="PRO_5039147802" evidence="2">
    <location>
        <begin position="30"/>
        <end position="84"/>
    </location>
</feature>
<keyword evidence="4" id="KW-1185">Reference proteome</keyword>
<keyword evidence="2" id="KW-0732">Signal</keyword>
<dbReference type="EMBL" id="JAIQCV010000003">
    <property type="protein sequence ID" value="KAH1113917.1"/>
    <property type="molecule type" value="Genomic_DNA"/>
</dbReference>
<reference evidence="3 4" key="1">
    <citation type="journal article" date="2021" name="Plant Biotechnol. J.">
        <title>Multi-omics assisted identification of the key and species-specific regulatory components of drought-tolerant mechanisms in Gossypium stocksii.</title>
        <authorList>
            <person name="Yu D."/>
            <person name="Ke L."/>
            <person name="Zhang D."/>
            <person name="Wu Y."/>
            <person name="Sun Y."/>
            <person name="Mei J."/>
            <person name="Sun J."/>
            <person name="Sun Y."/>
        </authorList>
    </citation>
    <scope>NUCLEOTIDE SEQUENCE [LARGE SCALE GENOMIC DNA]</scope>
    <source>
        <strain evidence="4">cv. E1</strain>
        <tissue evidence="3">Leaf</tissue>
    </source>
</reference>
<feature type="region of interest" description="Disordered" evidence="1">
    <location>
        <begin position="41"/>
        <end position="62"/>
    </location>
</feature>
<evidence type="ECO:0000313" key="3">
    <source>
        <dbReference type="EMBL" id="KAH1113917.1"/>
    </source>
</evidence>
<sequence>MRAKQVPSSLTRSKSQILLLFFSLSLILSFLPLTPLHPPPPIPILTPASHPKPPSSLPSNTSLLTRLSTTALPTTPCVRCSKMT</sequence>
<dbReference type="Proteomes" id="UP000828251">
    <property type="component" value="Unassembled WGS sequence"/>
</dbReference>
<dbReference type="AlphaFoldDB" id="A0A9D3W6S8"/>
<protein>
    <submittedName>
        <fullName evidence="3">Uncharacterized protein</fullName>
    </submittedName>
</protein>
<feature type="compositionally biased region" description="Pro residues" evidence="1">
    <location>
        <begin position="41"/>
        <end position="56"/>
    </location>
</feature>
<evidence type="ECO:0000256" key="1">
    <source>
        <dbReference type="SAM" id="MobiDB-lite"/>
    </source>
</evidence>
<comment type="caution">
    <text evidence="3">The sequence shown here is derived from an EMBL/GenBank/DDBJ whole genome shotgun (WGS) entry which is preliminary data.</text>
</comment>
<gene>
    <name evidence="3" type="ORF">J1N35_007295</name>
</gene>
<proteinExistence type="predicted"/>
<evidence type="ECO:0000313" key="4">
    <source>
        <dbReference type="Proteomes" id="UP000828251"/>
    </source>
</evidence>
<evidence type="ECO:0000256" key="2">
    <source>
        <dbReference type="SAM" id="SignalP"/>
    </source>
</evidence>
<name>A0A9D3W6S8_9ROSI</name>